<gene>
    <name evidence="1" type="ORF">O6H91_04G012300</name>
</gene>
<name>A0ACC2DUL3_DIPCM</name>
<evidence type="ECO:0000313" key="1">
    <source>
        <dbReference type="EMBL" id="KAJ7557845.1"/>
    </source>
</evidence>
<organism evidence="1 2">
    <name type="scientific">Diphasiastrum complanatum</name>
    <name type="common">Issler's clubmoss</name>
    <name type="synonym">Lycopodium complanatum</name>
    <dbReference type="NCBI Taxonomy" id="34168"/>
    <lineage>
        <taxon>Eukaryota</taxon>
        <taxon>Viridiplantae</taxon>
        <taxon>Streptophyta</taxon>
        <taxon>Embryophyta</taxon>
        <taxon>Tracheophyta</taxon>
        <taxon>Lycopodiopsida</taxon>
        <taxon>Lycopodiales</taxon>
        <taxon>Lycopodiaceae</taxon>
        <taxon>Lycopodioideae</taxon>
        <taxon>Diphasiastrum</taxon>
    </lineage>
</organism>
<dbReference type="Proteomes" id="UP001162992">
    <property type="component" value="Chromosome 4"/>
</dbReference>
<accession>A0ACC2DUL3</accession>
<proteinExistence type="predicted"/>
<comment type="caution">
    <text evidence="1">The sequence shown here is derived from an EMBL/GenBank/DDBJ whole genome shotgun (WGS) entry which is preliminary data.</text>
</comment>
<evidence type="ECO:0000313" key="2">
    <source>
        <dbReference type="Proteomes" id="UP001162992"/>
    </source>
</evidence>
<sequence length="882" mass="96742">MGSGWRRAKNVLALHSCASAPKDELPTRDSDTKQSSETAASKVNPISASSASMTTLSRSSSRLHLIRTSIRLSRSTCAICLEAMKPGTGHALFTAECTHTFHFSCIASNVKHGNLVCPVCRAKWKEVPWQAPVELQKEQKVTGMRTRRISGIGSRQVAHESPQAGTMEAEEEMRRLDPVLRILDESIANARGIRRISPAEPSIFNDDEPLNLVESQEMSSSRKGRPWDSGNPEMSSTNRENLEVVYNQTEFVRGIEGSGRDSPIRELDSSVSETTLNGSDNTRGSGKDPLTIEDKPAGREIWEQSENFGQQSSSATKLELKCHAETSSIAYSKPCESFTVLVHLKAAAINRKQTPLLNKIAALDVVSRENYANFTREESELNVEQGSKHVADNTVGVQSPFAYPCSRAPLDLVTVLDVSGSMAGTKLLLLKHAMAFVVQNLSPADRLSVIAFSSTAKRLFPLRRMVPEGRQAALQAIDALISTGGTNIGEGLRKGSKVLKDRREHNPVASIMLLSDGQDTYSMGARGRLPQLQVQGVNYRRIVPGFLTHGLQHGQVQIPVHTFGFGADHDAATMHSISEVSGGTFSFIQAEGTVQDAFAQCIGGLLSVVAQDVQLSMSTNMQRIELKSIQVGSYESSIEDNGRSGTVKLGYLYAEEERDILFEFKIPVLEKPPLGSGSEMQILNVKCTYKDPVSQKIFQTIPQGLSISRPDQVEQDQVKISLDVDRQRNRLRVAQAISEAKLLADAADIQGAQRLLQNAKLALQKSIAFGSGDQLSKALESELVEIQVRMANRQMYERLGRAYILSAQSSHFRQRATTRGESVDGHSRDYQTPSMVDMVLRSQTISLPTSSRPASRSRSATSAEICLERPTFFGSPTRLWML</sequence>
<dbReference type="EMBL" id="CM055095">
    <property type="protein sequence ID" value="KAJ7557845.1"/>
    <property type="molecule type" value="Genomic_DNA"/>
</dbReference>
<protein>
    <submittedName>
        <fullName evidence="1">Uncharacterized protein</fullName>
    </submittedName>
</protein>
<keyword evidence="2" id="KW-1185">Reference proteome</keyword>
<reference evidence="2" key="1">
    <citation type="journal article" date="2024" name="Proc. Natl. Acad. Sci. U.S.A.">
        <title>Extraordinary preservation of gene collinearity over three hundred million years revealed in homosporous lycophytes.</title>
        <authorList>
            <person name="Li C."/>
            <person name="Wickell D."/>
            <person name="Kuo L.Y."/>
            <person name="Chen X."/>
            <person name="Nie B."/>
            <person name="Liao X."/>
            <person name="Peng D."/>
            <person name="Ji J."/>
            <person name="Jenkins J."/>
            <person name="Williams M."/>
            <person name="Shu S."/>
            <person name="Plott C."/>
            <person name="Barry K."/>
            <person name="Rajasekar S."/>
            <person name="Grimwood J."/>
            <person name="Han X."/>
            <person name="Sun S."/>
            <person name="Hou Z."/>
            <person name="He W."/>
            <person name="Dai G."/>
            <person name="Sun C."/>
            <person name="Schmutz J."/>
            <person name="Leebens-Mack J.H."/>
            <person name="Li F.W."/>
            <person name="Wang L."/>
        </authorList>
    </citation>
    <scope>NUCLEOTIDE SEQUENCE [LARGE SCALE GENOMIC DNA]</scope>
    <source>
        <strain evidence="2">cv. PW_Plant_1</strain>
    </source>
</reference>